<evidence type="ECO:0000256" key="8">
    <source>
        <dbReference type="ARBA" id="ARBA00023239"/>
    </source>
</evidence>
<evidence type="ECO:0000256" key="5">
    <source>
        <dbReference type="ARBA" id="ARBA00023136"/>
    </source>
</evidence>
<keyword evidence="1 11" id="KW-1003">Cell membrane</keyword>
<dbReference type="InterPro" id="IPR003817">
    <property type="entry name" value="PS_Dcarbxylase"/>
</dbReference>
<dbReference type="HAMAP" id="MF_00664">
    <property type="entry name" value="PS_decarb_PSD_A"/>
    <property type="match status" value="1"/>
</dbReference>
<dbReference type="NCBIfam" id="NF003679">
    <property type="entry name" value="PRK05305.1-3"/>
    <property type="match status" value="1"/>
</dbReference>
<dbReference type="UniPathway" id="UPA00558">
    <property type="reaction ID" value="UER00616"/>
</dbReference>
<evidence type="ECO:0000256" key="9">
    <source>
        <dbReference type="ARBA" id="ARBA00023264"/>
    </source>
</evidence>
<dbReference type="EMBL" id="WIOL01000001">
    <property type="protein sequence ID" value="MQT16122.1"/>
    <property type="molecule type" value="Genomic_DNA"/>
</dbReference>
<keyword evidence="12" id="KW-0812">Transmembrane</keyword>
<feature type="chain" id="PRO_5029065178" description="Phosphatidylserine decarboxylase beta chain" evidence="11">
    <location>
        <begin position="1"/>
        <end position="206"/>
    </location>
</feature>
<organism evidence="13 14">
    <name type="scientific">Sandarakinorhabdus fusca</name>
    <dbReference type="NCBI Taxonomy" id="1439888"/>
    <lineage>
        <taxon>Bacteria</taxon>
        <taxon>Pseudomonadati</taxon>
        <taxon>Pseudomonadota</taxon>
        <taxon>Alphaproteobacteria</taxon>
        <taxon>Sphingomonadales</taxon>
        <taxon>Sphingosinicellaceae</taxon>
        <taxon>Sandarakinorhabdus</taxon>
    </lineage>
</organism>
<dbReference type="Proteomes" id="UP000481327">
    <property type="component" value="Unassembled WGS sequence"/>
</dbReference>
<keyword evidence="8 11" id="KW-0456">Lyase</keyword>
<dbReference type="GO" id="GO:0006646">
    <property type="term" value="P:phosphatidylethanolamine biosynthetic process"/>
    <property type="evidence" value="ECO:0007669"/>
    <property type="project" value="UniProtKB-UniRule"/>
</dbReference>
<evidence type="ECO:0000256" key="3">
    <source>
        <dbReference type="ARBA" id="ARBA00022793"/>
    </source>
</evidence>
<comment type="similarity">
    <text evidence="11">Belongs to the phosphatidylserine decarboxylase family. PSD-A subfamily.</text>
</comment>
<dbReference type="EC" id="4.1.1.65" evidence="11"/>
<keyword evidence="5 11" id="KW-0472">Membrane</keyword>
<dbReference type="Pfam" id="PF02666">
    <property type="entry name" value="PS_Dcarbxylase"/>
    <property type="match status" value="1"/>
</dbReference>
<comment type="catalytic activity">
    <reaction evidence="11">
        <text>a 1,2-diacyl-sn-glycero-3-phospho-L-serine + H(+) = a 1,2-diacyl-sn-glycero-3-phosphoethanolamine + CO2</text>
        <dbReference type="Rhea" id="RHEA:20828"/>
        <dbReference type="ChEBI" id="CHEBI:15378"/>
        <dbReference type="ChEBI" id="CHEBI:16526"/>
        <dbReference type="ChEBI" id="CHEBI:57262"/>
        <dbReference type="ChEBI" id="CHEBI:64612"/>
        <dbReference type="EC" id="4.1.1.65"/>
    </reaction>
</comment>
<dbReference type="NCBIfam" id="NF003685">
    <property type="entry name" value="PRK05305.2-5"/>
    <property type="match status" value="1"/>
</dbReference>
<evidence type="ECO:0000256" key="12">
    <source>
        <dbReference type="SAM" id="Phobius"/>
    </source>
</evidence>
<comment type="pathway">
    <text evidence="11">Phospholipid metabolism; phosphatidylethanolamine biosynthesis; phosphatidylethanolamine from CDP-diacylglycerol: step 2/2.</text>
</comment>
<dbReference type="OrthoDB" id="9790893at2"/>
<comment type="function">
    <text evidence="11">Catalyzes the formation of phosphatidylethanolamine (PtdEtn) from phosphatidylserine (PtdSer).</text>
</comment>
<comment type="caution">
    <text evidence="13">The sequence shown here is derived from an EMBL/GenBank/DDBJ whole genome shotgun (WGS) entry which is preliminary data.</text>
</comment>
<comment type="subunit">
    <text evidence="11">Heterodimer of a large membrane-associated beta subunit and a small pyruvoyl-containing alpha subunit.</text>
</comment>
<feature type="chain" id="PRO_5029065179" description="Phosphatidylserine decarboxylase alpha chain" evidence="11">
    <location>
        <begin position="207"/>
        <end position="248"/>
    </location>
</feature>
<keyword evidence="7 11" id="KW-0594">Phospholipid biosynthesis</keyword>
<keyword evidence="10 11" id="KW-0670">Pyruvate</keyword>
<feature type="site" description="Cleavage (non-hydrolytic); by autocatalysis" evidence="11">
    <location>
        <begin position="206"/>
        <end position="207"/>
    </location>
</feature>
<dbReference type="InterPro" id="IPR033175">
    <property type="entry name" value="PSD-A"/>
</dbReference>
<evidence type="ECO:0000256" key="2">
    <source>
        <dbReference type="ARBA" id="ARBA00022516"/>
    </source>
</evidence>
<dbReference type="PANTHER" id="PTHR35809">
    <property type="entry name" value="ARCHAETIDYLSERINE DECARBOXYLASE PROENZYME-RELATED"/>
    <property type="match status" value="1"/>
</dbReference>
<sequence length="248" mass="26534">METVPDRPLAIVPGESARYKLPSMHPEGRKFVGIAAAAVLVTGFIFHWEAVAWLLAGLTIWVAAFFRDPIRVTPVDPGLIISPADGLVSLITSVEPPRQLAGEGGLSAGPCTRISVFMNVFDVHVNRSPIAGTLTRIVYVPGKFLNADLDKASDDNERQYFIVESADGTRVAFTQIAGLVARRIMRFVEEGTRLAIGERVGLIRFGSRVDVYLPAGYVPAVIVGQRAVAGETVLARQGSAALLGGIAQ</sequence>
<feature type="active site" description="Schiff-base intermediate with substrate; via pyruvic acid" evidence="11">
    <location>
        <position position="207"/>
    </location>
</feature>
<accession>A0A7C9KVR3</accession>
<keyword evidence="2 11" id="KW-0444">Lipid biosynthesis</keyword>
<evidence type="ECO:0000256" key="4">
    <source>
        <dbReference type="ARBA" id="ARBA00023098"/>
    </source>
</evidence>
<name>A0A7C9KVR3_9SPHN</name>
<keyword evidence="6 11" id="KW-0865">Zymogen</keyword>
<evidence type="ECO:0000313" key="14">
    <source>
        <dbReference type="Proteomes" id="UP000481327"/>
    </source>
</evidence>
<keyword evidence="9 11" id="KW-1208">Phospholipid metabolism</keyword>
<feature type="transmembrane region" description="Helical" evidence="12">
    <location>
        <begin position="31"/>
        <end position="64"/>
    </location>
</feature>
<proteinExistence type="inferred from homology"/>
<keyword evidence="4 11" id="KW-0443">Lipid metabolism</keyword>
<keyword evidence="12" id="KW-1133">Transmembrane helix</keyword>
<keyword evidence="14" id="KW-1185">Reference proteome</keyword>
<gene>
    <name evidence="11" type="primary">psd</name>
    <name evidence="13" type="ORF">F3168_02450</name>
</gene>
<evidence type="ECO:0000256" key="11">
    <source>
        <dbReference type="HAMAP-Rule" id="MF_00664"/>
    </source>
</evidence>
<comment type="cofactor">
    <cofactor evidence="11">
        <name>pyruvate</name>
        <dbReference type="ChEBI" id="CHEBI:15361"/>
    </cofactor>
    <text evidence="11">Binds 1 pyruvoyl group covalently per subunit.</text>
</comment>
<dbReference type="AlphaFoldDB" id="A0A7C9KVR3"/>
<evidence type="ECO:0000256" key="7">
    <source>
        <dbReference type="ARBA" id="ARBA00023209"/>
    </source>
</evidence>
<dbReference type="GO" id="GO:0005886">
    <property type="term" value="C:plasma membrane"/>
    <property type="evidence" value="ECO:0007669"/>
    <property type="project" value="UniProtKB-SubCell"/>
</dbReference>
<dbReference type="PANTHER" id="PTHR35809:SF1">
    <property type="entry name" value="ARCHAETIDYLSERINE DECARBOXYLASE PROENZYME-RELATED"/>
    <property type="match status" value="1"/>
</dbReference>
<dbReference type="GO" id="GO:0004609">
    <property type="term" value="F:phosphatidylserine decarboxylase activity"/>
    <property type="evidence" value="ECO:0007669"/>
    <property type="project" value="UniProtKB-UniRule"/>
</dbReference>
<comment type="PTM">
    <text evidence="11">Is synthesized initially as an inactive proenzyme. Formation of the active enzyme involves a self-maturation process in which the active site pyruvoyl group is generated from an internal serine residue via an autocatalytic post-translational modification. Two non-identical subunits are generated from the proenzyme in this reaction, and the pyruvate is formed at the N-terminus of the alpha chain, which is derived from the carboxyl end of the proenzyme. The post-translation cleavage follows an unusual pathway, termed non-hydrolytic serinolysis, in which the side chain hydroxyl group of the serine supplies its oxygen atom to form the C-terminus of the beta chain, while the remainder of the serine residue undergoes an oxidative deamination to produce ammonia and the pyruvoyl prosthetic group on the alpha chain.</text>
</comment>
<protein>
    <recommendedName>
        <fullName evidence="11">Phosphatidylserine decarboxylase proenzyme</fullName>
        <ecNumber evidence="11">4.1.1.65</ecNumber>
    </recommendedName>
    <component>
        <recommendedName>
            <fullName evidence="11">Phosphatidylserine decarboxylase alpha chain</fullName>
        </recommendedName>
    </component>
    <component>
        <recommendedName>
            <fullName evidence="11">Phosphatidylserine decarboxylase beta chain</fullName>
        </recommendedName>
    </component>
</protein>
<feature type="modified residue" description="Pyruvic acid (Ser); by autocatalysis" evidence="11">
    <location>
        <position position="207"/>
    </location>
</feature>
<keyword evidence="3 11" id="KW-0210">Decarboxylase</keyword>
<evidence type="ECO:0000256" key="10">
    <source>
        <dbReference type="ARBA" id="ARBA00023317"/>
    </source>
</evidence>
<dbReference type="NCBIfam" id="NF003678">
    <property type="entry name" value="PRK05305.1-2"/>
    <property type="match status" value="1"/>
</dbReference>
<comment type="subcellular location">
    <subcellularLocation>
        <location evidence="11">Cell membrane</location>
        <topology evidence="11">Peripheral membrane protein</topology>
    </subcellularLocation>
</comment>
<evidence type="ECO:0000313" key="13">
    <source>
        <dbReference type="EMBL" id="MQT16122.1"/>
    </source>
</evidence>
<evidence type="ECO:0000256" key="1">
    <source>
        <dbReference type="ARBA" id="ARBA00022475"/>
    </source>
</evidence>
<evidence type="ECO:0000256" key="6">
    <source>
        <dbReference type="ARBA" id="ARBA00023145"/>
    </source>
</evidence>
<reference evidence="13 14" key="1">
    <citation type="submission" date="2019-09" db="EMBL/GenBank/DDBJ databases">
        <title>Polymorphobacter sp. isolated from a lake in China.</title>
        <authorList>
            <person name="Liu Z."/>
        </authorList>
    </citation>
    <scope>NUCLEOTIDE SEQUENCE [LARGE SCALE GENOMIC DNA]</scope>
    <source>
        <strain evidence="13 14">D40P</strain>
    </source>
</reference>